<evidence type="ECO:0000313" key="8">
    <source>
        <dbReference type="Proteomes" id="UP000051297"/>
    </source>
</evidence>
<dbReference type="AlphaFoldDB" id="A0A0T5ZY49"/>
<gene>
    <name evidence="5" type="primary">rplD</name>
    <name evidence="7" type="ORF">XU08_C0001G0112</name>
</gene>
<evidence type="ECO:0000256" key="5">
    <source>
        <dbReference type="HAMAP-Rule" id="MF_01328"/>
    </source>
</evidence>
<evidence type="ECO:0000313" key="7">
    <source>
        <dbReference type="EMBL" id="KRT67703.1"/>
    </source>
</evidence>
<keyword evidence="5" id="KW-0694">RNA-binding</keyword>
<evidence type="ECO:0000256" key="4">
    <source>
        <dbReference type="ARBA" id="ARBA00035244"/>
    </source>
</evidence>
<accession>A0A0T5ZY49</accession>
<proteinExistence type="inferred from homology"/>
<comment type="similarity">
    <text evidence="1 5">Belongs to the universal ribosomal protein uL4 family.</text>
</comment>
<dbReference type="STRING" id="1576480.XU08_C0001G0112"/>
<dbReference type="InterPro" id="IPR023574">
    <property type="entry name" value="Ribosomal_uL4_dom_sf"/>
</dbReference>
<dbReference type="PANTHER" id="PTHR10746">
    <property type="entry name" value="50S RIBOSOMAL PROTEIN L4"/>
    <property type="match status" value="1"/>
</dbReference>
<dbReference type="SUPFAM" id="SSF52166">
    <property type="entry name" value="Ribosomal protein L4"/>
    <property type="match status" value="1"/>
</dbReference>
<dbReference type="InterPro" id="IPR013005">
    <property type="entry name" value="Ribosomal_uL4-like"/>
</dbReference>
<comment type="function">
    <text evidence="5">One of the primary rRNA binding proteins, this protein initially binds near the 5'-end of the 23S rRNA. It is important during the early stages of 50S assembly. It makes multiple contacts with different domains of the 23S rRNA in the assembled 50S subunit and ribosome.</text>
</comment>
<dbReference type="HAMAP" id="MF_01328_B">
    <property type="entry name" value="Ribosomal_uL4_B"/>
    <property type="match status" value="1"/>
</dbReference>
<dbReference type="GO" id="GO:0019843">
    <property type="term" value="F:rRNA binding"/>
    <property type="evidence" value="ECO:0007669"/>
    <property type="project" value="UniProtKB-UniRule"/>
</dbReference>
<reference evidence="7 8" key="1">
    <citation type="submission" date="2015-05" db="EMBL/GenBank/DDBJ databases">
        <title>Critical biogeochemical functions in the subsurface are associated with bacteria from new phyla and little studied lineages.</title>
        <authorList>
            <person name="Hug L.A."/>
            <person name="Thomas B.C."/>
            <person name="Sharon I."/>
            <person name="Brown C.T."/>
            <person name="Sharma R."/>
            <person name="Hettich R.L."/>
            <person name="Wilkins M.J."/>
            <person name="Williams K.H."/>
            <person name="Singh A."/>
            <person name="Banfield J.F."/>
        </authorList>
    </citation>
    <scope>NUCLEOTIDE SEQUENCE [LARGE SCALE GENOMIC DNA]</scope>
    <source>
        <strain evidence="7">CSP1-7</strain>
    </source>
</reference>
<dbReference type="GO" id="GO:0005840">
    <property type="term" value="C:ribosome"/>
    <property type="evidence" value="ECO:0007669"/>
    <property type="project" value="UniProtKB-KW"/>
</dbReference>
<keyword evidence="5" id="KW-0699">rRNA-binding</keyword>
<dbReference type="PATRIC" id="fig|1576480.3.peg.113"/>
<organism evidence="7 8">
    <name type="scientific">candidate division WWE3 bacterium CSP1-7</name>
    <dbReference type="NCBI Taxonomy" id="1576480"/>
    <lineage>
        <taxon>Bacteria</taxon>
        <taxon>Katanobacteria</taxon>
    </lineage>
</organism>
<evidence type="ECO:0000256" key="3">
    <source>
        <dbReference type="ARBA" id="ARBA00023274"/>
    </source>
</evidence>
<dbReference type="GO" id="GO:1990904">
    <property type="term" value="C:ribonucleoprotein complex"/>
    <property type="evidence" value="ECO:0007669"/>
    <property type="project" value="UniProtKB-KW"/>
</dbReference>
<dbReference type="NCBIfam" id="TIGR03953">
    <property type="entry name" value="rplD_bact"/>
    <property type="match status" value="1"/>
</dbReference>
<sequence>MKVSIYSAKGVKTEKKIELPEDIFGVKPNLTVLRQYIHVYRNIQRAGTVATKTRGEVSGGGRKPWAQKGTGRARHGSVRSPIWVGGGITFGPRPRTFEALLTKKVKDLALRSALSAKAAAERVWVVVDPVFKEPKTAVAQQLLAKLKTRKALVVVPEMNTNVFRSFRNLADATVELVGNLNPYEVLNSGDLVFFQESIGKLKERLTEKRKTVKVVKAIKPVKVVKKTVGPKRKTKSKKR</sequence>
<name>A0A0T5ZY49_UNCKA</name>
<keyword evidence="3 5" id="KW-0687">Ribonucleoprotein</keyword>
<comment type="subunit">
    <text evidence="5">Part of the 50S ribosomal subunit.</text>
</comment>
<evidence type="ECO:0000256" key="1">
    <source>
        <dbReference type="ARBA" id="ARBA00010528"/>
    </source>
</evidence>
<evidence type="ECO:0000256" key="6">
    <source>
        <dbReference type="SAM" id="MobiDB-lite"/>
    </source>
</evidence>
<dbReference type="GO" id="GO:0003735">
    <property type="term" value="F:structural constituent of ribosome"/>
    <property type="evidence" value="ECO:0007669"/>
    <property type="project" value="InterPro"/>
</dbReference>
<comment type="function">
    <text evidence="5">Forms part of the polypeptide exit tunnel.</text>
</comment>
<dbReference type="GO" id="GO:0006412">
    <property type="term" value="P:translation"/>
    <property type="evidence" value="ECO:0007669"/>
    <property type="project" value="UniProtKB-UniRule"/>
</dbReference>
<protein>
    <recommendedName>
        <fullName evidence="4 5">Large ribosomal subunit protein uL4</fullName>
    </recommendedName>
</protein>
<keyword evidence="2 5" id="KW-0689">Ribosomal protein</keyword>
<dbReference type="Gene3D" id="3.40.1370.10">
    <property type="match status" value="1"/>
</dbReference>
<dbReference type="InterPro" id="IPR002136">
    <property type="entry name" value="Ribosomal_uL4"/>
</dbReference>
<dbReference type="Pfam" id="PF00573">
    <property type="entry name" value="Ribosomal_L4"/>
    <property type="match status" value="1"/>
</dbReference>
<comment type="caution">
    <text evidence="7">The sequence shown here is derived from an EMBL/GenBank/DDBJ whole genome shotgun (WGS) entry which is preliminary data.</text>
</comment>
<dbReference type="EMBL" id="LDXK01000001">
    <property type="protein sequence ID" value="KRT67703.1"/>
    <property type="molecule type" value="Genomic_DNA"/>
</dbReference>
<dbReference type="Proteomes" id="UP000051297">
    <property type="component" value="Unassembled WGS sequence"/>
</dbReference>
<feature type="region of interest" description="Disordered" evidence="6">
    <location>
        <begin position="51"/>
        <end position="73"/>
    </location>
</feature>
<evidence type="ECO:0000256" key="2">
    <source>
        <dbReference type="ARBA" id="ARBA00022980"/>
    </source>
</evidence>
<dbReference type="PANTHER" id="PTHR10746:SF6">
    <property type="entry name" value="LARGE RIBOSOMAL SUBUNIT PROTEIN UL4M"/>
    <property type="match status" value="1"/>
</dbReference>